<name>A0ABW8YTU2_9FLAO</name>
<organism evidence="9 10">
    <name type="scientific">Flavobacterium rhizosphaerae</name>
    <dbReference type="NCBI Taxonomy" id="3163298"/>
    <lineage>
        <taxon>Bacteria</taxon>
        <taxon>Pseudomonadati</taxon>
        <taxon>Bacteroidota</taxon>
        <taxon>Flavobacteriia</taxon>
        <taxon>Flavobacteriales</taxon>
        <taxon>Flavobacteriaceae</taxon>
        <taxon>Flavobacterium</taxon>
    </lineage>
</organism>
<proteinExistence type="inferred from homology"/>
<keyword evidence="3 8" id="KW-0813">Transport</keyword>
<keyword evidence="5 8" id="KW-0812">Transmembrane</keyword>
<gene>
    <name evidence="8 9" type="primary">corA</name>
    <name evidence="9" type="ORF">ABS766_02950</name>
</gene>
<evidence type="ECO:0000256" key="6">
    <source>
        <dbReference type="ARBA" id="ARBA00022989"/>
    </source>
</evidence>
<evidence type="ECO:0000256" key="2">
    <source>
        <dbReference type="ARBA" id="ARBA00009765"/>
    </source>
</evidence>
<evidence type="ECO:0000256" key="7">
    <source>
        <dbReference type="ARBA" id="ARBA00023136"/>
    </source>
</evidence>
<dbReference type="SUPFAM" id="SSF144083">
    <property type="entry name" value="Magnesium transport protein CorA, transmembrane region"/>
    <property type="match status" value="1"/>
</dbReference>
<keyword evidence="10" id="KW-1185">Reference proteome</keyword>
<evidence type="ECO:0000313" key="9">
    <source>
        <dbReference type="EMBL" id="MFL9843370.1"/>
    </source>
</evidence>
<feature type="transmembrane region" description="Helical" evidence="8">
    <location>
        <begin position="336"/>
        <end position="356"/>
    </location>
</feature>
<dbReference type="InterPro" id="IPR045861">
    <property type="entry name" value="CorA_cytoplasmic_dom"/>
</dbReference>
<dbReference type="InterPro" id="IPR004488">
    <property type="entry name" value="Mg/Co-transport_prot_CorA"/>
</dbReference>
<feature type="transmembrane region" description="Helical" evidence="8">
    <location>
        <begin position="304"/>
        <end position="324"/>
    </location>
</feature>
<dbReference type="InterPro" id="IPR002523">
    <property type="entry name" value="MgTranspt_CorA/ZnTranspt_ZntB"/>
</dbReference>
<accession>A0ABW8YTU2</accession>
<dbReference type="PANTHER" id="PTHR46494:SF1">
    <property type="entry name" value="CORA FAMILY METAL ION TRANSPORTER (EUROFUNG)"/>
    <property type="match status" value="1"/>
</dbReference>
<sequence length="362" mass="42740">MKKIKYRKVRAVQTNYLEYTGKYTQEPVQMQLFVYNENGFKEYNNIPVENAVKICKDEKLATDIKWFNIHGLHDINLIKQIGDLFGLENFVVGDILNTSRRTRVEEMEDVLFFSVKSVLPEEEEGIMATEQISFVLKDEIIISFQEKKSDYFTHIRERIRTGVGMLRKKQNDYLLYMMLDAIMENFFVTIEKYELKIEHLNNEAKINYKADFLNEVESTKDNIIFLKRAIIPLKDALYNIKTENEQGNDDYETINNSTHTYFSRLHHKCLELLDQIEYDLASLDSASNFHFSAQSQRMNQIMKTLTIVSVVFIPLTFIVGVYGMNFDNMPELHTQNGYYVTLVVMIVLTAFMVYYFKRKDWF</sequence>
<comment type="subcellular location">
    <subcellularLocation>
        <location evidence="1">Cell membrane</location>
        <topology evidence="1">Multi-pass membrane protein</topology>
    </subcellularLocation>
    <subcellularLocation>
        <location evidence="8">Membrane</location>
        <topology evidence="8">Multi-pass membrane protein</topology>
    </subcellularLocation>
</comment>
<dbReference type="SUPFAM" id="SSF143865">
    <property type="entry name" value="CorA soluble domain-like"/>
    <property type="match status" value="1"/>
</dbReference>
<evidence type="ECO:0000256" key="5">
    <source>
        <dbReference type="ARBA" id="ARBA00022692"/>
    </source>
</evidence>
<reference evidence="9 10" key="1">
    <citation type="submission" date="2024-06" db="EMBL/GenBank/DDBJ databases">
        <authorList>
            <person name="Kaempfer P."/>
            <person name="Viver T."/>
        </authorList>
    </citation>
    <scope>NUCLEOTIDE SEQUENCE [LARGE SCALE GENOMIC DNA]</scope>
    <source>
        <strain evidence="9 10">ST-119</strain>
    </source>
</reference>
<keyword evidence="4 8" id="KW-1003">Cell membrane</keyword>
<comment type="function">
    <text evidence="8">Mediates influx of magnesium ions.</text>
</comment>
<dbReference type="NCBIfam" id="TIGR00383">
    <property type="entry name" value="corA"/>
    <property type="match status" value="1"/>
</dbReference>
<dbReference type="InterPro" id="IPR045863">
    <property type="entry name" value="CorA_TM1_TM2"/>
</dbReference>
<dbReference type="CDD" id="cd12828">
    <property type="entry name" value="TmCorA-like_1"/>
    <property type="match status" value="1"/>
</dbReference>
<evidence type="ECO:0000313" key="10">
    <source>
        <dbReference type="Proteomes" id="UP001629156"/>
    </source>
</evidence>
<dbReference type="EMBL" id="JBELPZ010000002">
    <property type="protein sequence ID" value="MFL9843370.1"/>
    <property type="molecule type" value="Genomic_DNA"/>
</dbReference>
<evidence type="ECO:0000256" key="1">
    <source>
        <dbReference type="ARBA" id="ARBA00004651"/>
    </source>
</evidence>
<keyword evidence="7 8" id="KW-0472">Membrane</keyword>
<keyword evidence="8" id="KW-0406">Ion transport</keyword>
<keyword evidence="6 8" id="KW-1133">Transmembrane helix</keyword>
<comment type="caution">
    <text evidence="9">The sequence shown here is derived from an EMBL/GenBank/DDBJ whole genome shotgun (WGS) entry which is preliminary data.</text>
</comment>
<dbReference type="Proteomes" id="UP001629156">
    <property type="component" value="Unassembled WGS sequence"/>
</dbReference>
<evidence type="ECO:0000256" key="8">
    <source>
        <dbReference type="RuleBase" id="RU362010"/>
    </source>
</evidence>
<comment type="similarity">
    <text evidence="2 8">Belongs to the CorA metal ion transporter (MIT) (TC 1.A.35) family.</text>
</comment>
<dbReference type="RefSeq" id="WP_408083617.1">
    <property type="nucleotide sequence ID" value="NZ_JBELPZ010000002.1"/>
</dbReference>
<dbReference type="Gene3D" id="3.30.460.20">
    <property type="entry name" value="CorA soluble domain-like"/>
    <property type="match status" value="1"/>
</dbReference>
<keyword evidence="8" id="KW-0460">Magnesium</keyword>
<evidence type="ECO:0000256" key="4">
    <source>
        <dbReference type="ARBA" id="ARBA00022475"/>
    </source>
</evidence>
<dbReference type="PANTHER" id="PTHR46494">
    <property type="entry name" value="CORA FAMILY METAL ION TRANSPORTER (EUROFUNG)"/>
    <property type="match status" value="1"/>
</dbReference>
<protein>
    <recommendedName>
        <fullName evidence="8">Magnesium transport protein CorA</fullName>
    </recommendedName>
</protein>
<dbReference type="Gene3D" id="1.20.58.340">
    <property type="entry name" value="Magnesium transport protein CorA, transmembrane region"/>
    <property type="match status" value="2"/>
</dbReference>
<dbReference type="Pfam" id="PF01544">
    <property type="entry name" value="CorA"/>
    <property type="match status" value="1"/>
</dbReference>
<evidence type="ECO:0000256" key="3">
    <source>
        <dbReference type="ARBA" id="ARBA00022448"/>
    </source>
</evidence>